<feature type="domain" description="VOC" evidence="4">
    <location>
        <begin position="1"/>
        <end position="115"/>
    </location>
</feature>
<dbReference type="GO" id="GO:0046677">
    <property type="term" value="P:response to antibiotic"/>
    <property type="evidence" value="ECO:0007669"/>
    <property type="project" value="UniProtKB-KW"/>
</dbReference>
<dbReference type="InterPro" id="IPR037523">
    <property type="entry name" value="VOC_core"/>
</dbReference>
<dbReference type="Gene3D" id="3.10.180.10">
    <property type="entry name" value="2,3-Dihydroxybiphenyl 1,2-Dioxygenase, domain 1"/>
    <property type="match status" value="1"/>
</dbReference>
<evidence type="ECO:0000259" key="4">
    <source>
        <dbReference type="PROSITE" id="PS51819"/>
    </source>
</evidence>
<accession>A0A838CP96</accession>
<proteinExistence type="inferred from homology"/>
<sequence length="119" mass="13907">MITPVFRIFDVNKAKDFYEEFLGFQKDWSHTFDENNPSYIQVSLHGIALHLSEHHGDASPGSSVRLKMDGIEAFHKELLEKDYPYMNPELEEAPWNTIECKVVDPSYNTFIFYEDITTK</sequence>
<dbReference type="EMBL" id="JACEFG010000001">
    <property type="protein sequence ID" value="MBA2173713.1"/>
    <property type="molecule type" value="Genomic_DNA"/>
</dbReference>
<evidence type="ECO:0000256" key="3">
    <source>
        <dbReference type="ARBA" id="ARBA00023251"/>
    </source>
</evidence>
<dbReference type="Pfam" id="PF19581">
    <property type="entry name" value="Glyoxalase_7"/>
    <property type="match status" value="1"/>
</dbReference>
<dbReference type="AlphaFoldDB" id="A0A838CP96"/>
<comment type="caution">
    <text evidence="5">The sequence shown here is derived from an EMBL/GenBank/DDBJ whole genome shotgun (WGS) entry which is preliminary data.</text>
</comment>
<protein>
    <recommendedName>
        <fullName evidence="2">Bleomycin resistance protein</fullName>
    </recommendedName>
</protein>
<dbReference type="Proteomes" id="UP000571017">
    <property type="component" value="Unassembled WGS sequence"/>
</dbReference>
<dbReference type="RefSeq" id="WP_181470755.1">
    <property type="nucleotide sequence ID" value="NZ_JACEFG010000001.1"/>
</dbReference>
<dbReference type="InterPro" id="IPR029068">
    <property type="entry name" value="Glyas_Bleomycin-R_OHBP_Dase"/>
</dbReference>
<dbReference type="CDD" id="cd08349">
    <property type="entry name" value="BLMA_like"/>
    <property type="match status" value="1"/>
</dbReference>
<keyword evidence="6" id="KW-1185">Reference proteome</keyword>
<dbReference type="SUPFAM" id="SSF54593">
    <property type="entry name" value="Glyoxalase/Bleomycin resistance protein/Dihydroxybiphenyl dioxygenase"/>
    <property type="match status" value="1"/>
</dbReference>
<organism evidence="5 6">
    <name type="scientific">Halobacillus locisalis</name>
    <dbReference type="NCBI Taxonomy" id="220753"/>
    <lineage>
        <taxon>Bacteria</taxon>
        <taxon>Bacillati</taxon>
        <taxon>Bacillota</taxon>
        <taxon>Bacilli</taxon>
        <taxon>Bacillales</taxon>
        <taxon>Bacillaceae</taxon>
        <taxon>Halobacillus</taxon>
    </lineage>
</organism>
<dbReference type="InterPro" id="IPR000335">
    <property type="entry name" value="Bleomycin-R"/>
</dbReference>
<reference evidence="5 6" key="1">
    <citation type="journal article" date="2004" name="Extremophiles">
        <title>Halobacillus locisalis sp. nov., a halophilic bacterium isolated from a marine solar saltern of the Yellow Sea in Korea.</title>
        <authorList>
            <person name="Yoon J.H."/>
            <person name="Kang K.H."/>
            <person name="Oh T.K."/>
            <person name="Park Y.H."/>
        </authorList>
    </citation>
    <scope>NUCLEOTIDE SEQUENCE [LARGE SCALE GENOMIC DNA]</scope>
    <source>
        <strain evidence="5 6">KCTC 3788</strain>
    </source>
</reference>
<evidence type="ECO:0000256" key="2">
    <source>
        <dbReference type="ARBA" id="ARBA00021572"/>
    </source>
</evidence>
<keyword evidence="3" id="KW-0046">Antibiotic resistance</keyword>
<dbReference type="PROSITE" id="PS51819">
    <property type="entry name" value="VOC"/>
    <property type="match status" value="1"/>
</dbReference>
<evidence type="ECO:0000313" key="6">
    <source>
        <dbReference type="Proteomes" id="UP000571017"/>
    </source>
</evidence>
<gene>
    <name evidence="5" type="ORF">H0266_02260</name>
</gene>
<evidence type="ECO:0000313" key="5">
    <source>
        <dbReference type="EMBL" id="MBA2173713.1"/>
    </source>
</evidence>
<evidence type="ECO:0000256" key="1">
    <source>
        <dbReference type="ARBA" id="ARBA00011051"/>
    </source>
</evidence>
<comment type="similarity">
    <text evidence="1">Belongs to the bleomycin resistance protein family.</text>
</comment>
<name>A0A838CP96_9BACI</name>